<reference evidence="1" key="1">
    <citation type="submission" date="2016-02" db="EMBL/GenBank/DDBJ databases">
        <title>WGS assembly of Manihot esculenta.</title>
        <authorList>
            <person name="Bredeson J.V."/>
            <person name="Prochnik S.E."/>
            <person name="Lyons J.B."/>
            <person name="Schmutz J."/>
            <person name="Grimwood J."/>
            <person name="Vrebalov J."/>
            <person name="Bart R.S."/>
            <person name="Amuge T."/>
            <person name="Ferguson M.E."/>
            <person name="Green R."/>
            <person name="Putnam N."/>
            <person name="Stites J."/>
            <person name="Rounsley S."/>
            <person name="Rokhsar D.S."/>
        </authorList>
    </citation>
    <scope>NUCLEOTIDE SEQUENCE [LARGE SCALE GENOMIC DNA]</scope>
    <source>
        <tissue evidence="1">Leaf</tissue>
    </source>
</reference>
<sequence length="75" mass="8422">MKKEPAECLLNSVIKQPETCCMLALTSLCQLYYLLLIIAGSSASTLLSLVIFLCYNFSLFDHCLFCPLVSYYLSI</sequence>
<proteinExistence type="predicted"/>
<protein>
    <submittedName>
        <fullName evidence="1">Uncharacterized protein</fullName>
    </submittedName>
</protein>
<dbReference type="EMBL" id="CM004388">
    <property type="protein sequence ID" value="OAY58103.1"/>
    <property type="molecule type" value="Genomic_DNA"/>
</dbReference>
<gene>
    <name evidence="1" type="ORF">MANES_02G150100</name>
</gene>
<dbReference type="AlphaFoldDB" id="A0A2C9WGE3"/>
<accession>A0A2C9WGE3</accession>
<organism evidence="1">
    <name type="scientific">Manihot esculenta</name>
    <name type="common">Cassava</name>
    <name type="synonym">Jatropha manihot</name>
    <dbReference type="NCBI Taxonomy" id="3983"/>
    <lineage>
        <taxon>Eukaryota</taxon>
        <taxon>Viridiplantae</taxon>
        <taxon>Streptophyta</taxon>
        <taxon>Embryophyta</taxon>
        <taxon>Tracheophyta</taxon>
        <taxon>Spermatophyta</taxon>
        <taxon>Magnoliopsida</taxon>
        <taxon>eudicotyledons</taxon>
        <taxon>Gunneridae</taxon>
        <taxon>Pentapetalae</taxon>
        <taxon>rosids</taxon>
        <taxon>fabids</taxon>
        <taxon>Malpighiales</taxon>
        <taxon>Euphorbiaceae</taxon>
        <taxon>Crotonoideae</taxon>
        <taxon>Manihoteae</taxon>
        <taxon>Manihot</taxon>
    </lineage>
</organism>
<evidence type="ECO:0000313" key="1">
    <source>
        <dbReference type="EMBL" id="OAY58103.1"/>
    </source>
</evidence>
<name>A0A2C9WGE3_MANES</name>